<sequence>MYWLIGRNSKLSLNNKLNIYKIILKQVWTYGIQLWGTASNSNLEITQRFQSKTLRMLLVAPCERYEERMQTHSNELARAVLDPNQITRWLKKFKPTDLRERFN</sequence>
<reference evidence="1" key="1">
    <citation type="submission" date="2021-08" db="EMBL/GenBank/DDBJ databases">
        <authorList>
            <person name="Misof B."/>
            <person name="Oliver O."/>
            <person name="Podsiadlowski L."/>
            <person name="Donath A."/>
            <person name="Peters R."/>
            <person name="Mayer C."/>
            <person name="Rust J."/>
            <person name="Gunkel S."/>
            <person name="Lesny P."/>
            <person name="Martin S."/>
            <person name="Oeyen J.P."/>
            <person name="Petersen M."/>
            <person name="Panagiotis P."/>
            <person name="Wilbrandt J."/>
            <person name="Tanja T."/>
        </authorList>
    </citation>
    <scope>NUCLEOTIDE SEQUENCE</scope>
    <source>
        <strain evidence="1">GBR_01_08_01A</strain>
        <tissue evidence="1">Thorax + abdomen</tissue>
    </source>
</reference>
<protein>
    <submittedName>
        <fullName evidence="1">Uncharacterized protein</fullName>
    </submittedName>
</protein>
<dbReference type="EMBL" id="JAIFRP010001096">
    <property type="protein sequence ID" value="KAK2577816.1"/>
    <property type="molecule type" value="Genomic_DNA"/>
</dbReference>
<reference evidence="1" key="2">
    <citation type="journal article" date="2023" name="Commun. Biol.">
        <title>Intrasexual cuticular hydrocarbon dimorphism in a wasp sheds light on hydrocarbon biosynthesis genes in Hymenoptera.</title>
        <authorList>
            <person name="Moris V.C."/>
            <person name="Podsiadlowski L."/>
            <person name="Martin S."/>
            <person name="Oeyen J.P."/>
            <person name="Donath A."/>
            <person name="Petersen M."/>
            <person name="Wilbrandt J."/>
            <person name="Misof B."/>
            <person name="Liedtke D."/>
            <person name="Thamm M."/>
            <person name="Scheiner R."/>
            <person name="Schmitt T."/>
            <person name="Niehuis O."/>
        </authorList>
    </citation>
    <scope>NUCLEOTIDE SEQUENCE</scope>
    <source>
        <strain evidence="1">GBR_01_08_01A</strain>
    </source>
</reference>
<keyword evidence="2" id="KW-1185">Reference proteome</keyword>
<evidence type="ECO:0000313" key="2">
    <source>
        <dbReference type="Proteomes" id="UP001258017"/>
    </source>
</evidence>
<dbReference type="AlphaFoldDB" id="A0AAD9VK86"/>
<evidence type="ECO:0000313" key="1">
    <source>
        <dbReference type="EMBL" id="KAK2577816.1"/>
    </source>
</evidence>
<accession>A0AAD9VK86</accession>
<comment type="caution">
    <text evidence="1">The sequence shown here is derived from an EMBL/GenBank/DDBJ whole genome shotgun (WGS) entry which is preliminary data.</text>
</comment>
<name>A0AAD9VK86_9HYME</name>
<organism evidence="1 2">
    <name type="scientific">Odynerus spinipes</name>
    <dbReference type="NCBI Taxonomy" id="1348599"/>
    <lineage>
        <taxon>Eukaryota</taxon>
        <taxon>Metazoa</taxon>
        <taxon>Ecdysozoa</taxon>
        <taxon>Arthropoda</taxon>
        <taxon>Hexapoda</taxon>
        <taxon>Insecta</taxon>
        <taxon>Pterygota</taxon>
        <taxon>Neoptera</taxon>
        <taxon>Endopterygota</taxon>
        <taxon>Hymenoptera</taxon>
        <taxon>Apocrita</taxon>
        <taxon>Aculeata</taxon>
        <taxon>Vespoidea</taxon>
        <taxon>Vespidae</taxon>
        <taxon>Eumeninae</taxon>
        <taxon>Odynerus</taxon>
    </lineage>
</organism>
<dbReference type="Proteomes" id="UP001258017">
    <property type="component" value="Unassembled WGS sequence"/>
</dbReference>
<gene>
    <name evidence="1" type="ORF">KPH14_012698</name>
</gene>
<proteinExistence type="predicted"/>